<accession>A0A9Q0H5W6</accession>
<protein>
    <submittedName>
        <fullName evidence="2">Uncharacterized protein</fullName>
    </submittedName>
</protein>
<evidence type="ECO:0000313" key="3">
    <source>
        <dbReference type="Proteomes" id="UP001141806"/>
    </source>
</evidence>
<feature type="coiled-coil region" evidence="1">
    <location>
        <begin position="48"/>
        <end position="75"/>
    </location>
</feature>
<proteinExistence type="predicted"/>
<organism evidence="2 3">
    <name type="scientific">Protea cynaroides</name>
    <dbReference type="NCBI Taxonomy" id="273540"/>
    <lineage>
        <taxon>Eukaryota</taxon>
        <taxon>Viridiplantae</taxon>
        <taxon>Streptophyta</taxon>
        <taxon>Embryophyta</taxon>
        <taxon>Tracheophyta</taxon>
        <taxon>Spermatophyta</taxon>
        <taxon>Magnoliopsida</taxon>
        <taxon>Proteales</taxon>
        <taxon>Proteaceae</taxon>
        <taxon>Protea</taxon>
    </lineage>
</organism>
<gene>
    <name evidence="2" type="ORF">NE237_019714</name>
</gene>
<keyword evidence="3" id="KW-1185">Reference proteome</keyword>
<evidence type="ECO:0000256" key="1">
    <source>
        <dbReference type="SAM" id="Coils"/>
    </source>
</evidence>
<dbReference type="OrthoDB" id="2021147at2759"/>
<evidence type="ECO:0000313" key="2">
    <source>
        <dbReference type="EMBL" id="KAJ4959804.1"/>
    </source>
</evidence>
<dbReference type="EMBL" id="JAMYWD010000009">
    <property type="protein sequence ID" value="KAJ4959804.1"/>
    <property type="molecule type" value="Genomic_DNA"/>
</dbReference>
<keyword evidence="1" id="KW-0175">Coiled coil</keyword>
<reference evidence="2" key="1">
    <citation type="journal article" date="2023" name="Plant J.">
        <title>The genome of the king protea, Protea cynaroides.</title>
        <authorList>
            <person name="Chang J."/>
            <person name="Duong T.A."/>
            <person name="Schoeman C."/>
            <person name="Ma X."/>
            <person name="Roodt D."/>
            <person name="Barker N."/>
            <person name="Li Z."/>
            <person name="Van de Peer Y."/>
            <person name="Mizrachi E."/>
        </authorList>
    </citation>
    <scope>NUCLEOTIDE SEQUENCE</scope>
    <source>
        <tissue evidence="2">Young leaves</tissue>
    </source>
</reference>
<dbReference type="PANTHER" id="PTHR47871:SF2">
    <property type="entry name" value="OS03G0221300 PROTEIN"/>
    <property type="match status" value="1"/>
</dbReference>
<comment type="caution">
    <text evidence="2">The sequence shown here is derived from an EMBL/GenBank/DDBJ whole genome shotgun (WGS) entry which is preliminary data.</text>
</comment>
<name>A0A9Q0H5W6_9MAGN</name>
<dbReference type="Proteomes" id="UP001141806">
    <property type="component" value="Unassembled WGS sequence"/>
</dbReference>
<dbReference type="PANTHER" id="PTHR47871">
    <property type="entry name" value="NAC DOMAIN-CONTAINING PROTEIN 8"/>
    <property type="match status" value="1"/>
</dbReference>
<sequence>MADSETVLTDFESATYTLEQLGKTFNELVSRKDDLVDLVQWKDIEEYFHNLEKLLKKRFDELEEEEKEFVKKESETQAFIAKRDAVVAAKEQALLDRMQQIKDSAVLAIVEAQKSYKITSQNPDDVGNSTKNKGILLGCSALFSSGEGNCEHESKDELPCQRKNYADRVPKIDAAEVPESPTLDSGTLTSSSQIESHCQSDLYGHCNTQGSLANDQMVSCDVNGDFSGSRKVNLSGHCNTQGSLANDQMMSCDVNGDFAGSRKVDAVILNLPQHPTLSVFHTKVKVEYPDNGLISPESGFDSHVGGVPGLNISEVPKSGFTDSGGVAWCSKCCSGCQYNVLSVDFNRRGVQGTDCICSNQMTACKVKGDSFGPKHVSVYKHNLLNCPTLSTFPIKVKVENCENDPLYTFGDGIDAHVDRVPELNAAEVLKRGVSIDSGTVPEHSKNTWGCGYGDVPGDHNGEGTQVNGSIRSNQLIPYDGNGDLVGHGNVDSCFSKTQLPTYSAFPIKVKVEHSNGSLTSQYGGPISGHGDKGFKPDSANVSGGGNGNTVDSCMVTLCSQNASSCQYRDLSGDCSRPGMATNENICSNRMAAYEAKGDFVRLREVDNSHNLSQLPTLTTFPVRVKVEYSDNEQIILQEQGVNGHVDGDAELNASSSSQNASVCQYDGFSVDCNRQKIHPIDCTFSNQMTGHQAQPDAIGLKNVNVCVPTSHVKVKVEGSDNDLMGHWRGMDPRAGEVKSEINGVVRTDDLDHILLKERHKMLLSRQSVTTVAGVDRFGLLEGISLEGPAYLMEDSNQHIAGNLKDDGYSADALSSMAGTRSDDIIETKKSEVLSTLRFDSSSGASAGVSGFTGKMKFEIMENGSESPCLAALGTASNYNMLAMEDYQEISHESYEEEIDHMILRDRIKLLMSSRTIPSFADHYPTVSENSEPRIIKNRRKRKKTVTDSVETALEEDAPGLLQVLVDKGIALDEIKLYGGMEVGNALDDAACVDSFGELEDVISKVFSQSSSSLLKFAPVHCTKGSKTSYCLACLISLVDQTHYLQFRKWPVEWGWCRDLQSFIFVFERHNRIVLERPEYGYATYFFELVDSLPSDWQIKRLVTAMKLASCSRITIIENRSLVVGEDLTEGEARVLEEYGWSPNTGLGSMLNYCDRVVHDRKNEKDGSEWRSKIGKLLMDGYNGGTIVLSKFPKKAIEYKSTDRRQTMEYMDTQSPKIAECKVSQNSQFIEDRGNQSSHFIKCEGTQSSTIKLEFS</sequence>
<dbReference type="AlphaFoldDB" id="A0A9Q0H5W6"/>